<reference evidence="5" key="1">
    <citation type="journal article" date="2019" name="Int. J. Syst. Evol. Microbiol.">
        <title>The Global Catalogue of Microorganisms (GCM) 10K type strain sequencing project: providing services to taxonomists for standard genome sequencing and annotation.</title>
        <authorList>
            <consortium name="The Broad Institute Genomics Platform"/>
            <consortium name="The Broad Institute Genome Sequencing Center for Infectious Disease"/>
            <person name="Wu L."/>
            <person name="Ma J."/>
        </authorList>
    </citation>
    <scope>NUCLEOTIDE SEQUENCE [LARGE SCALE GENOMIC DNA]</scope>
    <source>
        <strain evidence="5">CGMCC 1.7030</strain>
    </source>
</reference>
<name>A0ABW0BUK9_9BACT</name>
<dbReference type="InterPro" id="IPR050595">
    <property type="entry name" value="Bact_response_regulator"/>
</dbReference>
<dbReference type="PROSITE" id="PS50110">
    <property type="entry name" value="RESPONSE_REGULATORY"/>
    <property type="match status" value="1"/>
</dbReference>
<evidence type="ECO:0000259" key="3">
    <source>
        <dbReference type="PROSITE" id="PS50110"/>
    </source>
</evidence>
<keyword evidence="5" id="KW-1185">Reference proteome</keyword>
<evidence type="ECO:0000313" key="4">
    <source>
        <dbReference type="EMBL" id="MFC5191559.1"/>
    </source>
</evidence>
<dbReference type="Pfam" id="PF00072">
    <property type="entry name" value="Response_reg"/>
    <property type="match status" value="1"/>
</dbReference>
<gene>
    <name evidence="4" type="ORF">ACFPIK_07245</name>
</gene>
<feature type="modified residue" description="4-aspartylphosphate" evidence="2">
    <location>
        <position position="55"/>
    </location>
</feature>
<protein>
    <submittedName>
        <fullName evidence="4">Response regulator</fullName>
    </submittedName>
</protein>
<dbReference type="Proteomes" id="UP001596163">
    <property type="component" value="Unassembled WGS sequence"/>
</dbReference>
<evidence type="ECO:0000313" key="5">
    <source>
        <dbReference type="Proteomes" id="UP001596163"/>
    </source>
</evidence>
<dbReference type="EMBL" id="JBHSKS010000004">
    <property type="protein sequence ID" value="MFC5191559.1"/>
    <property type="molecule type" value="Genomic_DNA"/>
</dbReference>
<keyword evidence="1 2" id="KW-0597">Phosphoprotein</keyword>
<dbReference type="SMART" id="SM00448">
    <property type="entry name" value="REC"/>
    <property type="match status" value="1"/>
</dbReference>
<dbReference type="PANTHER" id="PTHR44591">
    <property type="entry name" value="STRESS RESPONSE REGULATOR PROTEIN 1"/>
    <property type="match status" value="1"/>
</dbReference>
<dbReference type="SUPFAM" id="SSF52172">
    <property type="entry name" value="CheY-like"/>
    <property type="match status" value="1"/>
</dbReference>
<dbReference type="Gene3D" id="3.40.50.2300">
    <property type="match status" value="1"/>
</dbReference>
<dbReference type="InterPro" id="IPR011006">
    <property type="entry name" value="CheY-like_superfamily"/>
</dbReference>
<dbReference type="PANTHER" id="PTHR44591:SF3">
    <property type="entry name" value="RESPONSE REGULATORY DOMAIN-CONTAINING PROTEIN"/>
    <property type="match status" value="1"/>
</dbReference>
<sequence>MKTKPKILYVDDEPMNLELFEANFSSLYEVIISTNGYEAFEILQENGDLKAVISDLKMPEINGFDFVAKVKESFPEMKCFLMSGYDFDEQIANAINTGLILSYFMKPFDLNKIRSTLRMYLNE</sequence>
<organism evidence="4 5">
    <name type="scientific">Algoriphagus aquatilis</name>
    <dbReference type="NCBI Taxonomy" id="490186"/>
    <lineage>
        <taxon>Bacteria</taxon>
        <taxon>Pseudomonadati</taxon>
        <taxon>Bacteroidota</taxon>
        <taxon>Cytophagia</taxon>
        <taxon>Cytophagales</taxon>
        <taxon>Cyclobacteriaceae</taxon>
        <taxon>Algoriphagus</taxon>
    </lineage>
</organism>
<feature type="domain" description="Response regulatory" evidence="3">
    <location>
        <begin position="6"/>
        <end position="121"/>
    </location>
</feature>
<comment type="caution">
    <text evidence="4">The sequence shown here is derived from an EMBL/GenBank/DDBJ whole genome shotgun (WGS) entry which is preliminary data.</text>
</comment>
<accession>A0ABW0BUK9</accession>
<evidence type="ECO:0000256" key="1">
    <source>
        <dbReference type="ARBA" id="ARBA00022553"/>
    </source>
</evidence>
<dbReference type="RefSeq" id="WP_377913714.1">
    <property type="nucleotide sequence ID" value="NZ_JBHSKS010000004.1"/>
</dbReference>
<dbReference type="InterPro" id="IPR001789">
    <property type="entry name" value="Sig_transdc_resp-reg_receiver"/>
</dbReference>
<proteinExistence type="predicted"/>
<evidence type="ECO:0000256" key="2">
    <source>
        <dbReference type="PROSITE-ProRule" id="PRU00169"/>
    </source>
</evidence>